<reference evidence="3 4" key="1">
    <citation type="submission" date="2022-10" db="EMBL/GenBank/DDBJ databases">
        <title>Paucibacter sp. hw1 Genome sequencing.</title>
        <authorList>
            <person name="Park S."/>
        </authorList>
    </citation>
    <scope>NUCLEOTIDE SEQUENCE [LARGE SCALE GENOMIC DNA]</scope>
    <source>
        <strain evidence="4">hw1</strain>
    </source>
</reference>
<evidence type="ECO:0000313" key="3">
    <source>
        <dbReference type="EMBL" id="MDC8770511.1"/>
    </source>
</evidence>
<sequence>MFTLISQNIGRHALACAASTALLGALALSSTAAVAADADPVILSFATVGDSRQDPLTADPTLGPLSGQDKTWLQSSKAFSRILRSIQAQKSNLLFFNGDMIHGYGWAGFGYTSNLGGTAISAPVAPSNVSDILNSDLVKFYTQYAFWRGMVAPVMETGTYVVPVPGNHETQCKACGKKAKVENENAWRANMGDLIIDSARFKAVVGQDASHVNVGNNGAFDGLSTDQSQLSYSFDVGDSHFAVVNTDPVGADAKAPAAWLASDFATAKTRGAKHFFAFGHKPAYTYNYSATNTATPAGGLDVNVAARDAFWKVIEDNRATYFCGHEHIFNMQQPKGAAWQVLVGAGGSPFDSKNGEASAHPATDRTYSWANVLIRKSGKVEITAYGFNDAFGPTQVLKQVTLAQ</sequence>
<dbReference type="Pfam" id="PF00149">
    <property type="entry name" value="Metallophos"/>
    <property type="match status" value="1"/>
</dbReference>
<gene>
    <name evidence="3" type="ORF">PRZ03_02920</name>
</gene>
<name>A0ABT5K9A5_9BURK</name>
<protein>
    <submittedName>
        <fullName evidence="3">Metallophosphoesterase</fullName>
    </submittedName>
</protein>
<proteinExistence type="predicted"/>
<feature type="domain" description="Calcineurin-like phosphoesterase" evidence="2">
    <location>
        <begin position="77"/>
        <end position="328"/>
    </location>
</feature>
<accession>A0ABT5K9A5</accession>
<organism evidence="3 4">
    <name type="scientific">Roseateles albus</name>
    <dbReference type="NCBI Taxonomy" id="2987525"/>
    <lineage>
        <taxon>Bacteria</taxon>
        <taxon>Pseudomonadati</taxon>
        <taxon>Pseudomonadota</taxon>
        <taxon>Betaproteobacteria</taxon>
        <taxon>Burkholderiales</taxon>
        <taxon>Sphaerotilaceae</taxon>
        <taxon>Roseateles</taxon>
    </lineage>
</organism>
<dbReference type="EMBL" id="JAQQXT010000001">
    <property type="protein sequence ID" value="MDC8770511.1"/>
    <property type="molecule type" value="Genomic_DNA"/>
</dbReference>
<evidence type="ECO:0000256" key="1">
    <source>
        <dbReference type="SAM" id="SignalP"/>
    </source>
</evidence>
<evidence type="ECO:0000313" key="4">
    <source>
        <dbReference type="Proteomes" id="UP001221189"/>
    </source>
</evidence>
<dbReference type="InterPro" id="IPR004843">
    <property type="entry name" value="Calcineurin-like_PHP"/>
</dbReference>
<keyword evidence="1" id="KW-0732">Signal</keyword>
<dbReference type="RefSeq" id="WP_273598939.1">
    <property type="nucleotide sequence ID" value="NZ_JAQQXT010000001.1"/>
</dbReference>
<comment type="caution">
    <text evidence="3">The sequence shown here is derived from an EMBL/GenBank/DDBJ whole genome shotgun (WGS) entry which is preliminary data.</text>
</comment>
<dbReference type="Proteomes" id="UP001221189">
    <property type="component" value="Unassembled WGS sequence"/>
</dbReference>
<feature type="signal peptide" evidence="1">
    <location>
        <begin position="1"/>
        <end position="35"/>
    </location>
</feature>
<keyword evidence="4" id="KW-1185">Reference proteome</keyword>
<feature type="chain" id="PRO_5045840497" evidence="1">
    <location>
        <begin position="36"/>
        <end position="404"/>
    </location>
</feature>
<dbReference type="InterPro" id="IPR029052">
    <property type="entry name" value="Metallo-depent_PP-like"/>
</dbReference>
<dbReference type="SUPFAM" id="SSF56300">
    <property type="entry name" value="Metallo-dependent phosphatases"/>
    <property type="match status" value="1"/>
</dbReference>
<dbReference type="Gene3D" id="3.60.21.10">
    <property type="match status" value="1"/>
</dbReference>
<evidence type="ECO:0000259" key="2">
    <source>
        <dbReference type="Pfam" id="PF00149"/>
    </source>
</evidence>